<evidence type="ECO:0000313" key="11">
    <source>
        <dbReference type="Proteomes" id="UP000594454"/>
    </source>
</evidence>
<dbReference type="AlphaFoldDB" id="A0A7R8V1V2"/>
<dbReference type="Gene3D" id="3.40.190.10">
    <property type="entry name" value="Periplasmic binding protein-like II"/>
    <property type="match status" value="1"/>
</dbReference>
<keyword evidence="11" id="KW-1185">Reference proteome</keyword>
<evidence type="ECO:0000256" key="6">
    <source>
        <dbReference type="ARBA" id="ARBA00023170"/>
    </source>
</evidence>
<keyword evidence="4 8" id="KW-1133">Transmembrane helix</keyword>
<keyword evidence="3 8" id="KW-0812">Transmembrane</keyword>
<evidence type="ECO:0000256" key="7">
    <source>
        <dbReference type="ARBA" id="ARBA00023180"/>
    </source>
</evidence>
<keyword evidence="7" id="KW-0325">Glycoprotein</keyword>
<feature type="transmembrane region" description="Helical" evidence="8">
    <location>
        <begin position="590"/>
        <end position="611"/>
    </location>
</feature>
<organism evidence="10 11">
    <name type="scientific">Hermetia illucens</name>
    <name type="common">Black soldier fly</name>
    <dbReference type="NCBI Taxonomy" id="343691"/>
    <lineage>
        <taxon>Eukaryota</taxon>
        <taxon>Metazoa</taxon>
        <taxon>Ecdysozoa</taxon>
        <taxon>Arthropoda</taxon>
        <taxon>Hexapoda</taxon>
        <taxon>Insecta</taxon>
        <taxon>Pterygota</taxon>
        <taxon>Neoptera</taxon>
        <taxon>Endopterygota</taxon>
        <taxon>Diptera</taxon>
        <taxon>Brachycera</taxon>
        <taxon>Stratiomyomorpha</taxon>
        <taxon>Stratiomyidae</taxon>
        <taxon>Hermetiinae</taxon>
        <taxon>Hermetia</taxon>
    </lineage>
</organism>
<keyword evidence="6" id="KW-0675">Receptor</keyword>
<comment type="subcellular location">
    <subcellularLocation>
        <location evidence="1">Cell membrane</location>
        <topology evidence="1">Multi-pass membrane protein</topology>
    </subcellularLocation>
</comment>
<protein>
    <recommendedName>
        <fullName evidence="9">Putative ionotropic receptor ligand binding domain-containing protein</fullName>
    </recommendedName>
</protein>
<dbReference type="SUPFAM" id="SSF53850">
    <property type="entry name" value="Periplasmic binding protein-like II"/>
    <property type="match status" value="1"/>
</dbReference>
<dbReference type="Proteomes" id="UP000594454">
    <property type="component" value="Chromosome 5"/>
</dbReference>
<dbReference type="PANTHER" id="PTHR42643:SF30">
    <property type="entry name" value="IONOTROPIC RECEPTOR 40A-RELATED"/>
    <property type="match status" value="1"/>
</dbReference>
<keyword evidence="2" id="KW-1003">Cell membrane</keyword>
<evidence type="ECO:0000256" key="1">
    <source>
        <dbReference type="ARBA" id="ARBA00004651"/>
    </source>
</evidence>
<feature type="domain" description="Putative ionotropic receptor ligand binding" evidence="9">
    <location>
        <begin position="34"/>
        <end position="212"/>
    </location>
</feature>
<accession>A0A7R8V1V2</accession>
<dbReference type="InParanoid" id="A0A7R8V1V2"/>
<evidence type="ECO:0000256" key="3">
    <source>
        <dbReference type="ARBA" id="ARBA00022692"/>
    </source>
</evidence>
<dbReference type="Gene3D" id="1.10.287.70">
    <property type="match status" value="1"/>
</dbReference>
<evidence type="ECO:0000256" key="2">
    <source>
        <dbReference type="ARBA" id="ARBA00022475"/>
    </source>
</evidence>
<dbReference type="OrthoDB" id="8050636at2759"/>
<evidence type="ECO:0000256" key="4">
    <source>
        <dbReference type="ARBA" id="ARBA00022989"/>
    </source>
</evidence>
<dbReference type="PANTHER" id="PTHR42643">
    <property type="entry name" value="IONOTROPIC RECEPTOR 20A-RELATED"/>
    <property type="match status" value="1"/>
</dbReference>
<sequence length="623" mass="72193">MNSATVLLYFLQNTIFCNILASSLHGEIHLNRGRPMAQAIAHIIKQFFNETILYVSTMAVDHRLGYLQKDILDEVMAEIDYNPRYLNHDDGLEVKGLRRNNIILVDSYEAFRTMLHQLEITHVYYSSGYYLIVLLNNVENNFPTIERILVDCSRLALIHVNILVESKQATADFYTYYPYTQFSCNDTRPKLVHSFVNETMILGVDIFPNKVINLHKCPLRVITWVNPPFILMENQSDGSVRFYGDEGILLEQLAMKFNFSIKYVSAPAENPRGFIFDNGSMTGTFEIMRRGNADFTIGCFRYSEQRAKHFATTYSYYQVPIVVSIPHGLSYTALERLFYPFSDAVWLGVLLISISAVLVIVLLKYFIKRHAEFFIMGSNNKTPIYNMLISALGGQVNHPPKHTFARYILMKWLILALVLRSTYQAVLYDFIRTNTEKKLPDSLEELVDAGYTIHVDPPTKDIAQSNRGLRNIYEISVESQHAFLLRLQGGLQKRGILCPRDYVTYFNNVHYKDGPLHILKERILVQPNCIYFQKYSFFVRPFNDIIRRFWSGGLLDKWKDDFTKPKYTFDGSRPSVRRFSNEQLAGAYELYGALIGVAFVIFMLELLSTYFEQARIFFEIIIR</sequence>
<dbReference type="EMBL" id="LR899013">
    <property type="protein sequence ID" value="CAD7090652.1"/>
    <property type="molecule type" value="Genomic_DNA"/>
</dbReference>
<feature type="transmembrane region" description="Helical" evidence="8">
    <location>
        <begin position="344"/>
        <end position="367"/>
    </location>
</feature>
<evidence type="ECO:0000313" key="10">
    <source>
        <dbReference type="EMBL" id="CAD7090652.1"/>
    </source>
</evidence>
<reference evidence="10 11" key="1">
    <citation type="submission" date="2020-11" db="EMBL/GenBank/DDBJ databases">
        <authorList>
            <person name="Wallbank WR R."/>
            <person name="Pardo Diaz C."/>
            <person name="Kozak K."/>
            <person name="Martin S."/>
            <person name="Jiggins C."/>
            <person name="Moest M."/>
            <person name="Warren A I."/>
            <person name="Generalovic N T."/>
            <person name="Byers J.R.P. K."/>
            <person name="Montejo-Kovacevich G."/>
            <person name="Yen C E."/>
        </authorList>
    </citation>
    <scope>NUCLEOTIDE SEQUENCE [LARGE SCALE GENOMIC DNA]</scope>
</reference>
<gene>
    <name evidence="10" type="ORF">HERILL_LOCUS13120</name>
</gene>
<evidence type="ECO:0000256" key="5">
    <source>
        <dbReference type="ARBA" id="ARBA00023136"/>
    </source>
</evidence>
<dbReference type="Pfam" id="PF24061">
    <property type="entry name" value="LBD_receptor"/>
    <property type="match status" value="1"/>
</dbReference>
<evidence type="ECO:0000259" key="9">
    <source>
        <dbReference type="Pfam" id="PF24061"/>
    </source>
</evidence>
<dbReference type="InterPro" id="IPR056198">
    <property type="entry name" value="LBD_receptor"/>
</dbReference>
<dbReference type="GO" id="GO:0005886">
    <property type="term" value="C:plasma membrane"/>
    <property type="evidence" value="ECO:0007669"/>
    <property type="project" value="UniProtKB-SubCell"/>
</dbReference>
<dbReference type="InterPro" id="IPR052192">
    <property type="entry name" value="Insect_Ionotropic_Sensory_Rcpt"/>
</dbReference>
<evidence type="ECO:0000256" key="8">
    <source>
        <dbReference type="SAM" id="Phobius"/>
    </source>
</evidence>
<proteinExistence type="predicted"/>
<name>A0A7R8V1V2_HERIL</name>
<keyword evidence="5 8" id="KW-0472">Membrane</keyword>